<proteinExistence type="predicted"/>
<evidence type="ECO:0008006" key="4">
    <source>
        <dbReference type="Google" id="ProtNLM"/>
    </source>
</evidence>
<feature type="transmembrane region" description="Helical" evidence="1">
    <location>
        <begin position="82"/>
        <end position="100"/>
    </location>
</feature>
<comment type="caution">
    <text evidence="2">The sequence shown here is derived from an EMBL/GenBank/DDBJ whole genome shotgun (WGS) entry which is preliminary data.</text>
</comment>
<keyword evidence="1" id="KW-0472">Membrane</keyword>
<keyword evidence="3" id="KW-1185">Reference proteome</keyword>
<protein>
    <recommendedName>
        <fullName evidence="4">Transmembrane protein</fullName>
    </recommendedName>
</protein>
<sequence>MSKIKLNQRSKYGSNQVQYQDNSQSTTYNYFNAHINTNINRSSPQSTSETVFQSFLILGCLLVPLFLNQFENILNVYKEYAVYQYLFVGLVGCISIFSVYKQSDSFNDRIFSTIQSIMPLILQYFLQRINIPTEYLSYFSGINISNLLSTPTSYQGPILFALIFTIVNILLFSSSLMSFYQIVFKHTLLRLNSFILYILISAFLIFGQNLYSVTAPIPFN</sequence>
<feature type="transmembrane region" description="Helical" evidence="1">
    <location>
        <begin position="158"/>
        <end position="182"/>
    </location>
</feature>
<keyword evidence="1" id="KW-1133">Transmembrane helix</keyword>
<evidence type="ECO:0000256" key="1">
    <source>
        <dbReference type="SAM" id="Phobius"/>
    </source>
</evidence>
<feature type="transmembrane region" description="Helical" evidence="1">
    <location>
        <begin position="51"/>
        <end position="70"/>
    </location>
</feature>
<name>A0ABM9N0A2_9LACO</name>
<dbReference type="EMBL" id="CAUZLR010000010">
    <property type="protein sequence ID" value="CAK1252277.1"/>
    <property type="molecule type" value="Genomic_DNA"/>
</dbReference>
<reference evidence="2 3" key="1">
    <citation type="submission" date="2023-10" db="EMBL/GenBank/DDBJ databases">
        <authorList>
            <person name="Botero Cardona J."/>
        </authorList>
    </citation>
    <scope>NUCLEOTIDE SEQUENCE [LARGE SCALE GENOMIC DNA]</scope>
    <source>
        <strain evidence="2 3">R-54839</strain>
    </source>
</reference>
<dbReference type="Proteomes" id="UP001314261">
    <property type="component" value="Unassembled WGS sequence"/>
</dbReference>
<keyword evidence="1" id="KW-0812">Transmembrane</keyword>
<organism evidence="2 3">
    <name type="scientific">Fructobacillus fructosus</name>
    <dbReference type="NCBI Taxonomy" id="1631"/>
    <lineage>
        <taxon>Bacteria</taxon>
        <taxon>Bacillati</taxon>
        <taxon>Bacillota</taxon>
        <taxon>Bacilli</taxon>
        <taxon>Lactobacillales</taxon>
        <taxon>Lactobacillaceae</taxon>
        <taxon>Fructobacillus</taxon>
    </lineage>
</organism>
<accession>A0ABM9N0A2</accession>
<evidence type="ECO:0000313" key="2">
    <source>
        <dbReference type="EMBL" id="CAK1252277.1"/>
    </source>
</evidence>
<evidence type="ECO:0000313" key="3">
    <source>
        <dbReference type="Proteomes" id="UP001314261"/>
    </source>
</evidence>
<gene>
    <name evidence="2" type="ORF">R54839_PPFHFPJH_01439</name>
</gene>
<feature type="transmembrane region" description="Helical" evidence="1">
    <location>
        <begin position="194"/>
        <end position="211"/>
    </location>
</feature>